<organism evidence="1 2">
    <name type="scientific">Nostoc punctiforme NIES-2108</name>
    <dbReference type="NCBI Taxonomy" id="1356359"/>
    <lineage>
        <taxon>Bacteria</taxon>
        <taxon>Bacillati</taxon>
        <taxon>Cyanobacteriota</taxon>
        <taxon>Cyanophyceae</taxon>
        <taxon>Nostocales</taxon>
        <taxon>Nostocaceae</taxon>
        <taxon>Nostoc</taxon>
    </lineage>
</organism>
<comment type="caution">
    <text evidence="1">The sequence shown here is derived from an EMBL/GenBank/DDBJ whole genome shotgun (WGS) entry which is preliminary data.</text>
</comment>
<proteinExistence type="predicted"/>
<name>A0A367S3U5_NOSPU</name>
<dbReference type="EMBL" id="LXQE01000020">
    <property type="protein sequence ID" value="RCJ42092.1"/>
    <property type="molecule type" value="Genomic_DNA"/>
</dbReference>
<evidence type="ECO:0000313" key="1">
    <source>
        <dbReference type="EMBL" id="RCJ42092.1"/>
    </source>
</evidence>
<sequence>MAVILFTMRDIETQYAEFAEIGAGRRRARGGGGVAVAENVAIKPSKFRPGAGAVAVSDPFASSASKSITQQVKQAARDAPTFLRKTKRGGIAIVKKGLRQSKRAINKIVSPGVKAGAGNIATGARQIGGDIAVASKRAGRGVLGHLGANKGKYALAGAALGTAGYLLTRDRTEAYSRRPTSIYFSRR</sequence>
<dbReference type="AlphaFoldDB" id="A0A367S3U5"/>
<accession>A0A367S3U5</accession>
<protein>
    <submittedName>
        <fullName evidence="1">Uncharacterized protein</fullName>
    </submittedName>
</protein>
<reference evidence="1 2" key="1">
    <citation type="submission" date="2016-04" db="EMBL/GenBank/DDBJ databases">
        <authorList>
            <person name="Evans L.H."/>
            <person name="Alamgir A."/>
            <person name="Owens N."/>
            <person name="Weber N.D."/>
            <person name="Virtaneva K."/>
            <person name="Barbian K."/>
            <person name="Babar A."/>
            <person name="Rosenke K."/>
        </authorList>
    </citation>
    <scope>NUCLEOTIDE SEQUENCE [LARGE SCALE GENOMIC DNA]</scope>
    <source>
        <strain evidence="1">NIES-2108</strain>
    </source>
</reference>
<gene>
    <name evidence="1" type="ORF">A6769_38160</name>
</gene>
<dbReference type="Proteomes" id="UP000252085">
    <property type="component" value="Unassembled WGS sequence"/>
</dbReference>
<evidence type="ECO:0000313" key="2">
    <source>
        <dbReference type="Proteomes" id="UP000252085"/>
    </source>
</evidence>